<feature type="transmembrane region" description="Helical" evidence="1">
    <location>
        <begin position="35"/>
        <end position="53"/>
    </location>
</feature>
<evidence type="ECO:0000313" key="2">
    <source>
        <dbReference type="EMBL" id="OAQ32643.1"/>
    </source>
</evidence>
<keyword evidence="1" id="KW-1133">Transmembrane helix</keyword>
<gene>
    <name evidence="2" type="ORF">K457DRAFT_16205</name>
</gene>
<organism evidence="2 3">
    <name type="scientific">Linnemannia elongata AG-77</name>
    <dbReference type="NCBI Taxonomy" id="1314771"/>
    <lineage>
        <taxon>Eukaryota</taxon>
        <taxon>Fungi</taxon>
        <taxon>Fungi incertae sedis</taxon>
        <taxon>Mucoromycota</taxon>
        <taxon>Mortierellomycotina</taxon>
        <taxon>Mortierellomycetes</taxon>
        <taxon>Mortierellales</taxon>
        <taxon>Mortierellaceae</taxon>
        <taxon>Linnemannia</taxon>
    </lineage>
</organism>
<dbReference type="EMBL" id="KV442024">
    <property type="protein sequence ID" value="OAQ32643.1"/>
    <property type="molecule type" value="Genomic_DNA"/>
</dbReference>
<sequence length="130" mass="14368">MQNNQITIADRALNESIIFLAKYQNSFWSYARGEGTAILLVSGTILFFIAGTASTADSHPYKPVWVYICFALVVFFGAWIVTFFAYQFKKTNAMRIVSQTVSTVLPAGQNDTPISIHILPPQPAHIATHG</sequence>
<keyword evidence="3" id="KW-1185">Reference proteome</keyword>
<accession>A0A197K645</accession>
<keyword evidence="1" id="KW-0472">Membrane</keyword>
<feature type="transmembrane region" description="Helical" evidence="1">
    <location>
        <begin position="65"/>
        <end position="86"/>
    </location>
</feature>
<protein>
    <submittedName>
        <fullName evidence="2">Uncharacterized protein</fullName>
    </submittedName>
</protein>
<reference evidence="2 3" key="1">
    <citation type="submission" date="2016-05" db="EMBL/GenBank/DDBJ databases">
        <title>Genome sequencing reveals origins of a unique bacterial endosymbiosis in the earliest lineages of terrestrial Fungi.</title>
        <authorList>
            <consortium name="DOE Joint Genome Institute"/>
            <person name="Uehling J."/>
            <person name="Gryganskyi A."/>
            <person name="Hameed K."/>
            <person name="Tschaplinski T."/>
            <person name="Misztal P."/>
            <person name="Wu S."/>
            <person name="Desiro A."/>
            <person name="Vande Pol N."/>
            <person name="Du Z.-Y."/>
            <person name="Zienkiewicz A."/>
            <person name="Zienkiewicz K."/>
            <person name="Morin E."/>
            <person name="Tisserant E."/>
            <person name="Splivallo R."/>
            <person name="Hainaut M."/>
            <person name="Henrissat B."/>
            <person name="Ohm R."/>
            <person name="Kuo A."/>
            <person name="Yan J."/>
            <person name="Lipzen A."/>
            <person name="Nolan M."/>
            <person name="Labutti K."/>
            <person name="Barry K."/>
            <person name="Goldstein A."/>
            <person name="Labbe J."/>
            <person name="Schadt C."/>
            <person name="Tuskan G."/>
            <person name="Grigoriev I."/>
            <person name="Martin F."/>
            <person name="Vilgalys R."/>
            <person name="Bonito G."/>
        </authorList>
    </citation>
    <scope>NUCLEOTIDE SEQUENCE [LARGE SCALE GENOMIC DNA]</scope>
    <source>
        <strain evidence="2 3">AG-77</strain>
    </source>
</reference>
<proteinExistence type="predicted"/>
<keyword evidence="1" id="KW-0812">Transmembrane</keyword>
<evidence type="ECO:0000313" key="3">
    <source>
        <dbReference type="Proteomes" id="UP000078512"/>
    </source>
</evidence>
<evidence type="ECO:0000256" key="1">
    <source>
        <dbReference type="SAM" id="Phobius"/>
    </source>
</evidence>
<dbReference type="Proteomes" id="UP000078512">
    <property type="component" value="Unassembled WGS sequence"/>
</dbReference>
<dbReference type="OrthoDB" id="10399100at2759"/>
<dbReference type="AlphaFoldDB" id="A0A197K645"/>
<name>A0A197K645_9FUNG</name>